<dbReference type="InParanoid" id="I3EI59"/>
<dbReference type="EMBL" id="GL870877">
    <property type="protein sequence ID" value="EIJ88906.1"/>
    <property type="molecule type" value="Genomic_DNA"/>
</dbReference>
<accession>I3EI59</accession>
<protein>
    <submittedName>
        <fullName evidence="1">Uncharacterized protein</fullName>
    </submittedName>
</protein>
<dbReference type="OrthoDB" id="10412792at2759"/>
<keyword evidence="2" id="KW-1185">Reference proteome</keyword>
<gene>
    <name evidence="1" type="ORF">NEQG_00725</name>
</gene>
<proteinExistence type="predicted"/>
<name>I3EI59_NEMP3</name>
<reference evidence="1" key="1">
    <citation type="submission" date="2011-01" db="EMBL/GenBank/DDBJ databases">
        <title>The Genome Sequence of Nematocida parisii strain ERTm3.</title>
        <authorList>
            <consortium name="The Broad Institute Genome Sequencing Platform"/>
            <consortium name="The Broad Institute Genome Sequencing Center for Infectious Disease"/>
            <person name="Cuomo C."/>
            <person name="Troemel E."/>
            <person name="Young S.K."/>
            <person name="Zeng Q."/>
            <person name="Gargeya S."/>
            <person name="Fitzgerald M."/>
            <person name="Haas B."/>
            <person name="Abouelleil A."/>
            <person name="Alvarado L."/>
            <person name="Arachchi H.M."/>
            <person name="Berlin A."/>
            <person name="Chapman S.B."/>
            <person name="Gearin G."/>
            <person name="Goldberg J."/>
            <person name="Griggs A."/>
            <person name="Gujja S."/>
            <person name="Hansen M."/>
            <person name="Heiman D."/>
            <person name="Howarth C."/>
            <person name="Larimer J."/>
            <person name="Lui A."/>
            <person name="MacDonald P.J.P."/>
            <person name="McCowen C."/>
            <person name="Montmayeur A."/>
            <person name="Murphy C."/>
            <person name="Neiman D."/>
            <person name="Pearson M."/>
            <person name="Priest M."/>
            <person name="Roberts A."/>
            <person name="Saif S."/>
            <person name="Shea T."/>
            <person name="Sisk P."/>
            <person name="Stolte C."/>
            <person name="Sykes S."/>
            <person name="Wortman J."/>
            <person name="Nusbaum C."/>
            <person name="Birren B."/>
        </authorList>
    </citation>
    <scope>NUCLEOTIDE SEQUENCE</scope>
    <source>
        <strain evidence="1">ERTm3</strain>
    </source>
</reference>
<evidence type="ECO:0000313" key="1">
    <source>
        <dbReference type="EMBL" id="EIJ88906.1"/>
    </source>
</evidence>
<dbReference type="VEuPathDB" id="MicrosporidiaDB:NEQG_00725"/>
<dbReference type="HOGENOM" id="CLU_1034753_0_0_1"/>
<dbReference type="Proteomes" id="UP000002872">
    <property type="component" value="Unassembled WGS sequence"/>
</dbReference>
<dbReference type="AlphaFoldDB" id="I3EI59"/>
<sequence length="269" mass="31631">MLQFEKNAVNQMDGYKKARRIKLNMLNKKMSKKRRAQDIFKHTLTSPETFLSSVSDVKFKKTIIYSACTQILNLIPSFLKEINLLDIKPEKKEVLQTNFRMTYEYGIKALNQLKVVDSYNFDNNQLTQIEVEFSMCVQEYLNAAELISEYINDLQKNIETLLFNSVKPRKRTPDIANNLSKMLQLDKYQHIDVKKIFLIKSIISLLSIERDLCYKKKNSLYTISYSIGSDNSEYPPISYNMYTKKASKNNKMINKVIKRYEKKLDMLYA</sequence>
<organism evidence="1 2">
    <name type="scientific">Nematocida parisii (strain ERTm3)</name>
    <name type="common">Nematode killer fungus</name>
    <dbReference type="NCBI Taxonomy" id="935791"/>
    <lineage>
        <taxon>Eukaryota</taxon>
        <taxon>Fungi</taxon>
        <taxon>Fungi incertae sedis</taxon>
        <taxon>Microsporidia</taxon>
        <taxon>Nematocida</taxon>
    </lineage>
</organism>
<evidence type="ECO:0000313" key="2">
    <source>
        <dbReference type="Proteomes" id="UP000002872"/>
    </source>
</evidence>